<keyword evidence="9 10" id="KW-0009">Actin-binding</keyword>
<keyword evidence="16" id="KW-1185">Reference proteome</keyword>
<dbReference type="InterPro" id="IPR036961">
    <property type="entry name" value="Kinesin_motor_dom_sf"/>
</dbReference>
<comment type="subcellular location">
    <subcellularLocation>
        <location evidence="1">Cytoplasm</location>
    </subcellularLocation>
</comment>
<evidence type="ECO:0000256" key="11">
    <source>
        <dbReference type="SAM" id="MobiDB-lite"/>
    </source>
</evidence>
<evidence type="ECO:0000313" key="16">
    <source>
        <dbReference type="Proteomes" id="UP000694546"/>
    </source>
</evidence>
<dbReference type="InterPro" id="IPR019748">
    <property type="entry name" value="FERM_central"/>
</dbReference>
<evidence type="ECO:0000256" key="8">
    <source>
        <dbReference type="ARBA" id="ARBA00023175"/>
    </source>
</evidence>
<evidence type="ECO:0000259" key="12">
    <source>
        <dbReference type="PROSITE" id="PS50057"/>
    </source>
</evidence>
<dbReference type="CDD" id="cd17092">
    <property type="entry name" value="FERM1_F1_Myosin-VII"/>
    <property type="match status" value="1"/>
</dbReference>
<evidence type="ECO:0000256" key="9">
    <source>
        <dbReference type="ARBA" id="ARBA00023203"/>
    </source>
</evidence>
<evidence type="ECO:0000256" key="2">
    <source>
        <dbReference type="ARBA" id="ARBA00008314"/>
    </source>
</evidence>
<name>A0A8C5BEH4_GADMO</name>
<dbReference type="InterPro" id="IPR000857">
    <property type="entry name" value="MyTH4_dom"/>
</dbReference>
<dbReference type="CDD" id="cd01381">
    <property type="entry name" value="MYSc_Myo7"/>
    <property type="match status" value="1"/>
</dbReference>
<dbReference type="InterPro" id="IPR029071">
    <property type="entry name" value="Ubiquitin-like_domsf"/>
</dbReference>
<dbReference type="GO" id="GO:0005524">
    <property type="term" value="F:ATP binding"/>
    <property type="evidence" value="ECO:0007669"/>
    <property type="project" value="UniProtKB-UniRule"/>
</dbReference>
<evidence type="ECO:0000256" key="10">
    <source>
        <dbReference type="PROSITE-ProRule" id="PRU00782"/>
    </source>
</evidence>
<dbReference type="InterPro" id="IPR019749">
    <property type="entry name" value="Band_41_domain"/>
</dbReference>
<evidence type="ECO:0000256" key="5">
    <source>
        <dbReference type="ARBA" id="ARBA00022741"/>
    </source>
</evidence>
<feature type="region of interest" description="Disordered" evidence="11">
    <location>
        <begin position="774"/>
        <end position="794"/>
    </location>
</feature>
<feature type="domain" description="FERM" evidence="12">
    <location>
        <begin position="966"/>
        <end position="1587"/>
    </location>
</feature>
<evidence type="ECO:0000256" key="7">
    <source>
        <dbReference type="ARBA" id="ARBA00023123"/>
    </source>
</evidence>
<keyword evidence="6 10" id="KW-0067">ATP-binding</keyword>
<evidence type="ECO:0000256" key="3">
    <source>
        <dbReference type="ARBA" id="ARBA00022490"/>
    </source>
</evidence>
<keyword evidence="4" id="KW-0677">Repeat</keyword>
<dbReference type="SUPFAM" id="SSF47031">
    <property type="entry name" value="Second domain of FERM"/>
    <property type="match status" value="2"/>
</dbReference>
<protein>
    <recommendedName>
        <fullName evidence="17">Myosin VIIBb</fullName>
    </recommendedName>
</protein>
<evidence type="ECO:0000256" key="1">
    <source>
        <dbReference type="ARBA" id="ARBA00004496"/>
    </source>
</evidence>
<keyword evidence="8 10" id="KW-0505">Motor protein</keyword>
<dbReference type="PROSITE" id="PS51016">
    <property type="entry name" value="MYTH4"/>
    <property type="match status" value="2"/>
</dbReference>
<keyword evidence="5 10" id="KW-0547">Nucleotide-binding</keyword>
<dbReference type="Pfam" id="PF00063">
    <property type="entry name" value="Myosin_head"/>
    <property type="match status" value="1"/>
</dbReference>
<keyword evidence="3" id="KW-0963">Cytoplasm</keyword>
<dbReference type="CDD" id="cd14473">
    <property type="entry name" value="FERM_B-lobe"/>
    <property type="match status" value="2"/>
</dbReference>
<dbReference type="Pfam" id="PF21989">
    <property type="entry name" value="RA_2"/>
    <property type="match status" value="1"/>
</dbReference>
<feature type="binding site" evidence="10">
    <location>
        <begin position="139"/>
        <end position="146"/>
    </location>
    <ligand>
        <name>ATP</name>
        <dbReference type="ChEBI" id="CHEBI:30616"/>
    </ligand>
</feature>
<evidence type="ECO:0000259" key="13">
    <source>
        <dbReference type="PROSITE" id="PS51016"/>
    </source>
</evidence>
<feature type="region of interest" description="Disordered" evidence="11">
    <location>
        <begin position="1149"/>
        <end position="1169"/>
    </location>
</feature>
<dbReference type="Gene3D" id="1.20.58.530">
    <property type="match status" value="1"/>
</dbReference>
<dbReference type="GO" id="GO:0003779">
    <property type="term" value="F:actin binding"/>
    <property type="evidence" value="ECO:0007669"/>
    <property type="project" value="UniProtKB-KW"/>
</dbReference>
<dbReference type="Ensembl" id="ENSGMOT00000031838.1">
    <property type="protein sequence ID" value="ENSGMOP00000045745.1"/>
    <property type="gene ID" value="ENSGMOG00000013078.2"/>
</dbReference>
<dbReference type="SUPFAM" id="SSF54236">
    <property type="entry name" value="Ubiquitin-like"/>
    <property type="match status" value="1"/>
</dbReference>
<dbReference type="Gene3D" id="1.20.80.10">
    <property type="match status" value="2"/>
</dbReference>
<feature type="region of interest" description="Actin-binding" evidence="10">
    <location>
        <begin position="617"/>
        <end position="639"/>
    </location>
</feature>
<dbReference type="InterPro" id="IPR001609">
    <property type="entry name" value="Myosin_head_motor_dom-like"/>
</dbReference>
<reference evidence="15" key="1">
    <citation type="submission" date="2025-08" db="UniProtKB">
        <authorList>
            <consortium name="Ensembl"/>
        </authorList>
    </citation>
    <scope>IDENTIFICATION</scope>
</reference>
<proteinExistence type="inferred from homology"/>
<evidence type="ECO:0000259" key="14">
    <source>
        <dbReference type="PROSITE" id="PS51456"/>
    </source>
</evidence>
<feature type="compositionally biased region" description="Polar residues" evidence="11">
    <location>
        <begin position="1160"/>
        <end position="1169"/>
    </location>
</feature>
<dbReference type="Gene3D" id="1.20.120.720">
    <property type="entry name" value="Myosin VI head, motor domain, U50 subdomain"/>
    <property type="match status" value="1"/>
</dbReference>
<comment type="similarity">
    <text evidence="2 10">Belongs to the TRAFAC class myosin-kinesin ATPase superfamily. Myosin family.</text>
</comment>
<dbReference type="InterPro" id="IPR035963">
    <property type="entry name" value="FERM_2"/>
</dbReference>
<dbReference type="SMART" id="SM00295">
    <property type="entry name" value="B41"/>
    <property type="match status" value="1"/>
</dbReference>
<dbReference type="InterPro" id="IPR000299">
    <property type="entry name" value="FERM_domain"/>
</dbReference>
<dbReference type="InterPro" id="IPR051567">
    <property type="entry name" value="Unconventional_Myosin_ATPase"/>
</dbReference>
<dbReference type="PANTHER" id="PTHR22692">
    <property type="entry name" value="MYOSIN VII, XV"/>
    <property type="match status" value="1"/>
</dbReference>
<evidence type="ECO:0000313" key="15">
    <source>
        <dbReference type="Ensembl" id="ENSGMOP00000045745.1"/>
    </source>
</evidence>
<accession>A0A8C5BEH4</accession>
<evidence type="ECO:0000256" key="6">
    <source>
        <dbReference type="ARBA" id="ARBA00022840"/>
    </source>
</evidence>
<dbReference type="Gene3D" id="1.25.40.530">
    <property type="entry name" value="MyTH4 domain"/>
    <property type="match status" value="3"/>
</dbReference>
<evidence type="ECO:0000256" key="4">
    <source>
        <dbReference type="ARBA" id="ARBA00022737"/>
    </source>
</evidence>
<feature type="domain" description="Myosin motor" evidence="14">
    <location>
        <begin position="46"/>
        <end position="737"/>
    </location>
</feature>
<dbReference type="PROSITE" id="PS50057">
    <property type="entry name" value="FERM_3"/>
    <property type="match status" value="1"/>
</dbReference>
<dbReference type="InterPro" id="IPR014352">
    <property type="entry name" value="FERM/acyl-CoA-bd_prot_sf"/>
</dbReference>
<dbReference type="SUPFAM" id="SSF52540">
    <property type="entry name" value="P-loop containing nucleoside triphosphate hydrolases"/>
    <property type="match status" value="1"/>
</dbReference>
<dbReference type="SMART" id="SM00139">
    <property type="entry name" value="MyTH4"/>
    <property type="match status" value="2"/>
</dbReference>
<dbReference type="InterPro" id="IPR038185">
    <property type="entry name" value="MyTH4_dom_sf"/>
</dbReference>
<dbReference type="Gene3D" id="3.40.850.10">
    <property type="entry name" value="Kinesin motor domain"/>
    <property type="match status" value="1"/>
</dbReference>
<organism evidence="15 16">
    <name type="scientific">Gadus morhua</name>
    <name type="common">Atlantic cod</name>
    <dbReference type="NCBI Taxonomy" id="8049"/>
    <lineage>
        <taxon>Eukaryota</taxon>
        <taxon>Metazoa</taxon>
        <taxon>Chordata</taxon>
        <taxon>Craniata</taxon>
        <taxon>Vertebrata</taxon>
        <taxon>Euteleostomi</taxon>
        <taxon>Actinopterygii</taxon>
        <taxon>Neopterygii</taxon>
        <taxon>Teleostei</taxon>
        <taxon>Neoteleostei</taxon>
        <taxon>Acanthomorphata</taxon>
        <taxon>Zeiogadaria</taxon>
        <taxon>Gadariae</taxon>
        <taxon>Gadiformes</taxon>
        <taxon>Gadoidei</taxon>
        <taxon>Gadidae</taxon>
        <taxon>Gadus</taxon>
    </lineage>
</organism>
<dbReference type="InterPro" id="IPR027417">
    <property type="entry name" value="P-loop_NTPase"/>
</dbReference>
<dbReference type="GeneTree" id="ENSGT00940000157247"/>
<feature type="domain" description="MyTH4" evidence="13">
    <location>
        <begin position="1192"/>
        <end position="1343"/>
    </location>
</feature>
<dbReference type="GO" id="GO:0005737">
    <property type="term" value="C:cytoplasm"/>
    <property type="evidence" value="ECO:0007669"/>
    <property type="project" value="UniProtKB-SubCell"/>
</dbReference>
<dbReference type="PROSITE" id="PS51456">
    <property type="entry name" value="MYOSIN_MOTOR"/>
    <property type="match status" value="1"/>
</dbReference>
<dbReference type="GO" id="GO:0003774">
    <property type="term" value="F:cytoskeletal motor activity"/>
    <property type="evidence" value="ECO:0007669"/>
    <property type="project" value="UniProtKB-UniRule"/>
</dbReference>
<dbReference type="SMART" id="SM00242">
    <property type="entry name" value="MYSc"/>
    <property type="match status" value="1"/>
</dbReference>
<sequence length="1587" mass="180908">RLGLKLGLGLGVREVRAKRLRLVPQERVLKADQQASARPMHATSVEGVDDMIQLGDLSEAGLLRNLLVRHRKGLIYTYTGSVLVAVNPYKDLPLYTQEQVKLYHGQKLGELPPHVFAIADTCYYNLKRYDTDQCCIISGESGAGKTESSKLILQYLAAISGRRSNLEQQILESNPILEAFGNAKTIRNDNSSRFGKYLEISFNQDGAIEGARVEQYLLEKCRVCHQAEAERNFHIFYCMLAGLTAEQKKKLSLKDAKAYKFLTRGGSIVCNGRDDAKDFGRIGSALKVLTFRESQSWEIYKLLAAILHLGNISFEGKNNMDSSNVCSSEHFSLASSMLEVTDVLEKSMTQRSFLTNRETVTKPLNKEQAADCRDALVKAVYNKMFLWIVGKINGIIGKAVKEDSGSSHRSIGLLDIFGFENFLINSFEQLCINLANEKLQQFFVVNIFELEQKEYLRQGVVWDNITFSDNKPTLELLVSKPCNLLAMIDEESQFPKGTDSTMLYKMNQQHKENKGYVSSKNEHDSQFGIKHFAGQVFYDSNGFLEKNRDAISSNIIMMISISKNKLLHDIFKSELSNKGVKKSANNKVTIITPTHSLRAMGDKKQMPTLSGQFRRSLESLMKALDACQPFFIRCFKPNKDKNSEGFDRELCMVQLRYSGMMDTVRIRKLGFPIRHTFKDFMFRYRVLLNTAVCDPKKVSQGALDAHDSILEQARELALAKVVLIIQRVMFGLHDRYCILEHTHSERESQRSSYRWQIPMGDLVCEGARDRLSVEEKEKKKKKKEEEEEEEPFKEDKEFSFQKFCSLHFQGDASHTHISQRLREPLLAHQDERDSLPEDAREEDVLIGEGPTLDRPLTPLEKLHIIVGYGLSRPGIRDEIFCQILKQLMGNGDKEVCLRGWTLLSMCLSSFPPSQILIKYLENFLRRGPKGYAAYCADRLRRTVANGEREEVPCEMELQATESKKPMDVTVSLMDGRKFTLQVDAACTSGEVLREVAQKINLTDTYGFSLYISIMEKRWSLGSSGKHVMDSVSQCEHAVRQQGSEESRAPWQLWVRKEMFTPWHDCAVDPVSTELIYRQVLLGLKAEEYVCDKEDEYAQLAAKHYFVQFGAENTPQNTRRAVEDCITSSLIDAKSRAKWNQLVGSIHAQVNSPRRHDDPQRSASLETNTRTAGKDLNRVGATQLAFRERLWVTSKEPLKQPLLRTLTNNSELSTIACNAFVDILSITPYMGDYPIKHARSPMELTDQIFGPATQHPALQDEIYCQIMKQMTNNRNRVSMELGWQLLWLCTGLFPPSNSLAKHAHRFLKSRPRDPLASDCLKRLQNILRSPRQHPPHYAEVDAIHRNSTQIYHKVTFPNEADEVRPDNGKSVRALSVVLGDILKHVDFPATPSAFLVFFMRKLWFNVIPGRDLTADLTFHYPQEMPRYLRGYHNCSREDMIELAALLFRIQTDSDRSQFVMIPRMLKELVPDDQIDLMSSDEWKKNIISSYNQQMGITADEARVNFLKVISSWPTFGCTFFEVKVSHRSNAFSIMSTFQELLVMHPFGKITDWQTDNHHFHMSIGGLVQGTFSCETPLVNTGGDTLISY</sequence>
<evidence type="ECO:0008006" key="17">
    <source>
        <dbReference type="Google" id="ProtNLM"/>
    </source>
</evidence>
<feature type="domain" description="MyTH4" evidence="13">
    <location>
        <begin position="816"/>
        <end position="961"/>
    </location>
</feature>
<dbReference type="Pfam" id="PF00784">
    <property type="entry name" value="MyTH4"/>
    <property type="match status" value="2"/>
</dbReference>
<dbReference type="Pfam" id="PF00373">
    <property type="entry name" value="FERM_M"/>
    <property type="match status" value="1"/>
</dbReference>
<dbReference type="Gene3D" id="3.10.20.90">
    <property type="entry name" value="Phosphatidylinositol 3-kinase Catalytic Subunit, Chain A, domain 1"/>
    <property type="match status" value="1"/>
</dbReference>
<dbReference type="PRINTS" id="PR00193">
    <property type="entry name" value="MYOSINHEAVY"/>
</dbReference>
<dbReference type="Gene3D" id="1.10.10.820">
    <property type="match status" value="1"/>
</dbReference>
<dbReference type="PANTHER" id="PTHR22692:SF24">
    <property type="entry name" value="MYOSIN VIIB"/>
    <property type="match status" value="1"/>
</dbReference>
<dbReference type="Proteomes" id="UP000694546">
    <property type="component" value="Chromosome 8"/>
</dbReference>
<reference evidence="15" key="2">
    <citation type="submission" date="2025-09" db="UniProtKB">
        <authorList>
            <consortium name="Ensembl"/>
        </authorList>
    </citation>
    <scope>IDENTIFICATION</scope>
</reference>
<dbReference type="InterPro" id="IPR036106">
    <property type="entry name" value="MYSc_Myo7"/>
</dbReference>
<keyword evidence="7 10" id="KW-0518">Myosin</keyword>
<dbReference type="GO" id="GO:0016459">
    <property type="term" value="C:myosin complex"/>
    <property type="evidence" value="ECO:0007669"/>
    <property type="project" value="UniProtKB-KW"/>
</dbReference>